<reference evidence="2" key="1">
    <citation type="submission" date="2009-05" db="EMBL/GenBank/DDBJ databases">
        <authorList>
            <person name="Harkins D.M."/>
            <person name="DeShazer D."/>
            <person name="Woods D.E."/>
            <person name="Brinkac L.M."/>
            <person name="Brown K.A."/>
            <person name="Hung G.C."/>
            <person name="Tuanyok A."/>
            <person name="Zhang B."/>
            <person name="Nierman W.C."/>
        </authorList>
    </citation>
    <scope>NUCLEOTIDE SEQUENCE [LARGE SCALE GENOMIC DNA]</scope>
    <source>
        <strain evidence="2">1710a</strain>
    </source>
</reference>
<dbReference type="Proteomes" id="UP000001812">
    <property type="component" value="Chromosome II"/>
</dbReference>
<accession>A0A0E1VPZ1</accession>
<sequence>MANASHTQQFPACRARDFLSDKRGLSAGRPVCAPRHFLPEIPIKTASKLIVAAVLFLVLLSIVTPWLVNQDSSITLLAVPFVWLAYAAAFVKFIPPHFKETK</sequence>
<proteinExistence type="predicted"/>
<keyword evidence="1" id="KW-0472">Membrane</keyword>
<feature type="transmembrane region" description="Helical" evidence="1">
    <location>
        <begin position="74"/>
        <end position="94"/>
    </location>
</feature>
<protein>
    <submittedName>
        <fullName evidence="2">Gp49</fullName>
    </submittedName>
</protein>
<name>A0A0E1VPZ1_BURPE</name>
<keyword evidence="1" id="KW-1133">Transmembrane helix</keyword>
<dbReference type="AlphaFoldDB" id="A0A0E1VPZ1"/>
<dbReference type="HOGENOM" id="CLU_2272147_0_0_4"/>
<keyword evidence="1" id="KW-0812">Transmembrane</keyword>
<evidence type="ECO:0000256" key="1">
    <source>
        <dbReference type="SAM" id="Phobius"/>
    </source>
</evidence>
<evidence type="ECO:0000313" key="2">
    <source>
        <dbReference type="EMBL" id="EET02853.1"/>
    </source>
</evidence>
<gene>
    <name evidence="2" type="ORF">BURPS1710A_A3041</name>
</gene>
<feature type="transmembrane region" description="Helical" evidence="1">
    <location>
        <begin position="49"/>
        <end position="68"/>
    </location>
</feature>
<organism evidence="2">
    <name type="scientific">Burkholderia pseudomallei 1710a</name>
    <dbReference type="NCBI Taxonomy" id="320371"/>
    <lineage>
        <taxon>Bacteria</taxon>
        <taxon>Pseudomonadati</taxon>
        <taxon>Pseudomonadota</taxon>
        <taxon>Betaproteobacteria</taxon>
        <taxon>Burkholderiales</taxon>
        <taxon>Burkholderiaceae</taxon>
        <taxon>Burkholderia</taxon>
        <taxon>pseudomallei group</taxon>
    </lineage>
</organism>
<dbReference type="EMBL" id="CM000833">
    <property type="protein sequence ID" value="EET02853.1"/>
    <property type="molecule type" value="Genomic_DNA"/>
</dbReference>